<dbReference type="AlphaFoldDB" id="A0A8B8C619"/>
<name>A0A8B8C619_CRAVI</name>
<evidence type="ECO:0000259" key="3">
    <source>
        <dbReference type="PROSITE" id="PS50878"/>
    </source>
</evidence>
<protein>
    <submittedName>
        <fullName evidence="5">Uncharacterized protein LOC111116448</fullName>
    </submittedName>
</protein>
<dbReference type="InterPro" id="IPR011010">
    <property type="entry name" value="DNA_brk_join_enz"/>
</dbReference>
<dbReference type="OrthoDB" id="6150268at2759"/>
<dbReference type="CDD" id="cd09275">
    <property type="entry name" value="RNase_HI_RT_DIRS1"/>
    <property type="match status" value="1"/>
</dbReference>
<proteinExistence type="predicted"/>
<gene>
    <name evidence="5" type="primary">LOC111116448</name>
</gene>
<dbReference type="InterPro" id="IPR043502">
    <property type="entry name" value="DNA/RNA_pol_sf"/>
</dbReference>
<dbReference type="Gene3D" id="1.10.150.130">
    <property type="match status" value="1"/>
</dbReference>
<evidence type="ECO:0000313" key="4">
    <source>
        <dbReference type="Proteomes" id="UP000694844"/>
    </source>
</evidence>
<dbReference type="KEGG" id="cvn:111116448"/>
<dbReference type="SUPFAM" id="SSF47823">
    <property type="entry name" value="lambda integrase-like, N-terminal domain"/>
    <property type="match status" value="1"/>
</dbReference>
<dbReference type="Proteomes" id="UP000694844">
    <property type="component" value="Chromosome 10"/>
</dbReference>
<organism evidence="4 5">
    <name type="scientific">Crassostrea virginica</name>
    <name type="common">Eastern oyster</name>
    <dbReference type="NCBI Taxonomy" id="6565"/>
    <lineage>
        <taxon>Eukaryota</taxon>
        <taxon>Metazoa</taxon>
        <taxon>Spiralia</taxon>
        <taxon>Lophotrochozoa</taxon>
        <taxon>Mollusca</taxon>
        <taxon>Bivalvia</taxon>
        <taxon>Autobranchia</taxon>
        <taxon>Pteriomorphia</taxon>
        <taxon>Ostreida</taxon>
        <taxon>Ostreoidea</taxon>
        <taxon>Ostreidae</taxon>
        <taxon>Crassostrea</taxon>
    </lineage>
</organism>
<dbReference type="InterPro" id="IPR013762">
    <property type="entry name" value="Integrase-like_cat_sf"/>
</dbReference>
<dbReference type="PROSITE" id="PS50878">
    <property type="entry name" value="RT_POL"/>
    <property type="match status" value="1"/>
</dbReference>
<dbReference type="InterPro" id="IPR052055">
    <property type="entry name" value="Hepadnavirus_pol/RT"/>
</dbReference>
<keyword evidence="1" id="KW-0238">DNA-binding</keyword>
<dbReference type="GO" id="GO:0015074">
    <property type="term" value="P:DNA integration"/>
    <property type="evidence" value="ECO:0007669"/>
    <property type="project" value="InterPro"/>
</dbReference>
<dbReference type="SUPFAM" id="SSF56349">
    <property type="entry name" value="DNA breaking-rejoining enzymes"/>
    <property type="match status" value="1"/>
</dbReference>
<evidence type="ECO:0000313" key="5">
    <source>
        <dbReference type="RefSeq" id="XP_022311153.1"/>
    </source>
</evidence>
<keyword evidence="2" id="KW-0233">DNA recombination</keyword>
<reference evidence="5" key="1">
    <citation type="submission" date="2025-08" db="UniProtKB">
        <authorList>
            <consortium name="RefSeq"/>
        </authorList>
    </citation>
    <scope>IDENTIFICATION</scope>
    <source>
        <tissue evidence="5">Whole sample</tissue>
    </source>
</reference>
<dbReference type="Pfam" id="PF00078">
    <property type="entry name" value="RVT_1"/>
    <property type="match status" value="1"/>
</dbReference>
<sequence length="737" mass="83322">MCELSNNNYVITSVKPTIVSALGAIPKINSKVRLIHDASRPLHLSVNDYVQSDCSCSYMDLRVVSKLISQGCYLAKIDLSSAYRSVPIHRSNYQATGLKWQFANTSSSTYMYDTKLPFGAAKSPQIFQRLSSAVCRILKKMYDYTAIAYLDDFLIFGKSFEECSSAMHTLINLLRQLGFAINWSKVEGPSQQLVFLGVVVDSVSMTLALPTLKLKDFSDLLTMFLKKKRVSVRQLETLVGKLSWASQVICGGRTFLRRVLDLKNSVKERHHKVLLTNAFFADLQWWILFMETFNGTCQIQDPRPISSLQTDASSEGGGGFYNGDYFYINWALDLPVCATEHINVKEFVAIFLAVFRWCNNFLNKKVIIYSDNASAVSWINKGTSRNPLIQFMCRILFWISAMNNCAFSARYIPGGFTVQMLQDQASDLKRKAWASSTAATYRTHMKSYMDFCDQISVPPLPATSETLQLYVTYLAKVKCFKFCSIQQYLNIIPHMHKLCDLPDPIPQDYQLKYLLMGVKRELGTAQSPVDTVTPSHLLRIRSLLDCSSIADLAFWCACLIAFYGLLRPGNVAITGRFEPSKHVRRIDLMPCSWGYLLCLRHTKTIQFRERELHVILPHVNGVLCPATALQAYLHLTRGEDLLGPLLLTGTASPLTYTIFRQKLHSILNQAGIDDSNIKGHSFRRGGATWLSHIGVPVEQIKVIGYWSSDAVQRYIDPHFFKLLDTMLHFGKSLPSDK</sequence>
<dbReference type="Gene3D" id="3.30.70.270">
    <property type="match status" value="1"/>
</dbReference>
<dbReference type="GeneID" id="111116448"/>
<dbReference type="PANTHER" id="PTHR33050">
    <property type="entry name" value="REVERSE TRANSCRIPTASE DOMAIN-CONTAINING PROTEIN"/>
    <property type="match status" value="1"/>
</dbReference>
<dbReference type="Gene3D" id="3.10.10.10">
    <property type="entry name" value="HIV Type 1 Reverse Transcriptase, subunit A, domain 1"/>
    <property type="match status" value="1"/>
</dbReference>
<dbReference type="Gene3D" id="1.10.443.10">
    <property type="entry name" value="Intergrase catalytic core"/>
    <property type="match status" value="1"/>
</dbReference>
<dbReference type="InterPro" id="IPR010998">
    <property type="entry name" value="Integrase_recombinase_N"/>
</dbReference>
<dbReference type="PANTHER" id="PTHR33050:SF8">
    <property type="entry name" value="REVERSE TRANSCRIPTASE DOMAIN-CONTAINING PROTEIN"/>
    <property type="match status" value="1"/>
</dbReference>
<dbReference type="GO" id="GO:0003677">
    <property type="term" value="F:DNA binding"/>
    <property type="evidence" value="ECO:0007669"/>
    <property type="project" value="UniProtKB-KW"/>
</dbReference>
<dbReference type="InterPro" id="IPR043128">
    <property type="entry name" value="Rev_trsase/Diguanyl_cyclase"/>
</dbReference>
<feature type="domain" description="Reverse transcriptase" evidence="3">
    <location>
        <begin position="1"/>
        <end position="200"/>
    </location>
</feature>
<dbReference type="InterPro" id="IPR000477">
    <property type="entry name" value="RT_dom"/>
</dbReference>
<accession>A0A8B8C619</accession>
<dbReference type="SUPFAM" id="SSF56672">
    <property type="entry name" value="DNA/RNA polymerases"/>
    <property type="match status" value="1"/>
</dbReference>
<dbReference type="RefSeq" id="XP_022311153.1">
    <property type="nucleotide sequence ID" value="XM_022455445.1"/>
</dbReference>
<evidence type="ECO:0000256" key="1">
    <source>
        <dbReference type="ARBA" id="ARBA00023125"/>
    </source>
</evidence>
<dbReference type="GO" id="GO:0006310">
    <property type="term" value="P:DNA recombination"/>
    <property type="evidence" value="ECO:0007669"/>
    <property type="project" value="UniProtKB-KW"/>
</dbReference>
<evidence type="ECO:0000256" key="2">
    <source>
        <dbReference type="ARBA" id="ARBA00023172"/>
    </source>
</evidence>
<keyword evidence="4" id="KW-1185">Reference proteome</keyword>